<keyword evidence="2" id="KW-1185">Reference proteome</keyword>
<evidence type="ECO:0000313" key="1">
    <source>
        <dbReference type="EMBL" id="ODR88733.1"/>
    </source>
</evidence>
<dbReference type="AlphaFoldDB" id="A0A1E3V532"/>
<evidence type="ECO:0008006" key="3">
    <source>
        <dbReference type="Google" id="ProtNLM"/>
    </source>
</evidence>
<evidence type="ECO:0000313" key="2">
    <source>
        <dbReference type="Proteomes" id="UP000094342"/>
    </source>
</evidence>
<dbReference type="Pfam" id="PF13376">
    <property type="entry name" value="OmdA"/>
    <property type="match status" value="1"/>
</dbReference>
<reference evidence="2" key="1">
    <citation type="submission" date="2016-05" db="EMBL/GenBank/DDBJ databases">
        <authorList>
            <person name="Li Y."/>
        </authorList>
    </citation>
    <scope>NUCLEOTIDE SEQUENCE [LARGE SCALE GENOMIC DNA]</scope>
    <source>
        <strain evidence="2">YIC4027</strain>
    </source>
</reference>
<sequence>MTPVYVNPATVRSFEDAVSFYHWLGQNHDKQDEVWIKIHKAGSGLRSITPEEAIEIVLCWGWIDSLRKGFDERSYLQRYTPRRRKSIWSRINVENAARLIAAGRMTEHGLKQVEAAKADGRWDRAYESGRQMKIPDDLQAAIDAEPKASEMLDKLSAQNRYALAFRLHHVKSEAGRRKKIEAFVSMLKRGETFYPQRGK</sequence>
<proteinExistence type="predicted"/>
<dbReference type="OrthoDB" id="9796999at2"/>
<accession>A0A1E3V532</accession>
<name>A0A1E3V532_9HYPH</name>
<dbReference type="Proteomes" id="UP000094342">
    <property type="component" value="Unassembled WGS sequence"/>
</dbReference>
<comment type="caution">
    <text evidence="1">The sequence shown here is derived from an EMBL/GenBank/DDBJ whole genome shotgun (WGS) entry which is preliminary data.</text>
</comment>
<dbReference type="STRING" id="1752398.A8M32_25030"/>
<protein>
    <recommendedName>
        <fullName evidence="3">Periplasmic membrane protein</fullName>
    </recommendedName>
</protein>
<gene>
    <name evidence="1" type="ORF">A8M32_25030</name>
</gene>
<dbReference type="EMBL" id="LYBW01000064">
    <property type="protein sequence ID" value="ODR88733.1"/>
    <property type="molecule type" value="Genomic_DNA"/>
</dbReference>
<dbReference type="RefSeq" id="WP_069461117.1">
    <property type="nucleotide sequence ID" value="NZ_LYBW01000064.1"/>
</dbReference>
<organism evidence="1 2">
    <name type="scientific">Sinorhizobium alkalisoli</name>
    <dbReference type="NCBI Taxonomy" id="1752398"/>
    <lineage>
        <taxon>Bacteria</taxon>
        <taxon>Pseudomonadati</taxon>
        <taxon>Pseudomonadota</taxon>
        <taxon>Alphaproteobacteria</taxon>
        <taxon>Hyphomicrobiales</taxon>
        <taxon>Rhizobiaceae</taxon>
        <taxon>Sinorhizobium/Ensifer group</taxon>
        <taxon>Sinorhizobium</taxon>
    </lineage>
</organism>